<protein>
    <submittedName>
        <fullName evidence="2">Uncharacterized protein</fullName>
    </submittedName>
</protein>
<comment type="caution">
    <text evidence="2">The sequence shown here is derived from an EMBL/GenBank/DDBJ whole genome shotgun (WGS) entry which is preliminary data.</text>
</comment>
<organism evidence="2 3">
    <name type="scientific">Engystomops pustulosus</name>
    <name type="common">Tungara frog</name>
    <name type="synonym">Physalaemus pustulosus</name>
    <dbReference type="NCBI Taxonomy" id="76066"/>
    <lineage>
        <taxon>Eukaryota</taxon>
        <taxon>Metazoa</taxon>
        <taxon>Chordata</taxon>
        <taxon>Craniata</taxon>
        <taxon>Vertebrata</taxon>
        <taxon>Euteleostomi</taxon>
        <taxon>Amphibia</taxon>
        <taxon>Batrachia</taxon>
        <taxon>Anura</taxon>
        <taxon>Neobatrachia</taxon>
        <taxon>Hyloidea</taxon>
        <taxon>Leptodactylidae</taxon>
        <taxon>Leiuperinae</taxon>
        <taxon>Engystomops</taxon>
    </lineage>
</organism>
<gene>
    <name evidence="2" type="ORF">GDO81_018431</name>
</gene>
<sequence length="82" mass="9350">MFRTKKTVKYLCRNRHPRQNGPQRIRKDHPQPPSPPRISQQPGLISHRPTQLFSSILPTGAFICCPEWTLLCCSIPISLMAA</sequence>
<reference evidence="2" key="1">
    <citation type="thesis" date="2020" institute="ProQuest LLC" country="789 East Eisenhower Parkway, Ann Arbor, MI, USA">
        <title>Comparative Genomics and Chromosome Evolution.</title>
        <authorList>
            <person name="Mudd A.B."/>
        </authorList>
    </citation>
    <scope>NUCLEOTIDE SEQUENCE</scope>
    <source>
        <strain evidence="2">237g6f4</strain>
        <tissue evidence="2">Blood</tissue>
    </source>
</reference>
<keyword evidence="3" id="KW-1185">Reference proteome</keyword>
<name>A0AAV6ZYB1_ENGPU</name>
<feature type="region of interest" description="Disordered" evidence="1">
    <location>
        <begin position="1"/>
        <end position="44"/>
    </location>
</feature>
<dbReference type="AlphaFoldDB" id="A0AAV6ZYB1"/>
<evidence type="ECO:0000256" key="1">
    <source>
        <dbReference type="SAM" id="MobiDB-lite"/>
    </source>
</evidence>
<evidence type="ECO:0000313" key="2">
    <source>
        <dbReference type="EMBL" id="KAG8551068.1"/>
    </source>
</evidence>
<accession>A0AAV6ZYB1</accession>
<evidence type="ECO:0000313" key="3">
    <source>
        <dbReference type="Proteomes" id="UP000824782"/>
    </source>
</evidence>
<feature type="compositionally biased region" description="Basic residues" evidence="1">
    <location>
        <begin position="1"/>
        <end position="18"/>
    </location>
</feature>
<proteinExistence type="predicted"/>
<dbReference type="EMBL" id="WNYA01000012">
    <property type="protein sequence ID" value="KAG8551068.1"/>
    <property type="molecule type" value="Genomic_DNA"/>
</dbReference>
<dbReference type="Proteomes" id="UP000824782">
    <property type="component" value="Unassembled WGS sequence"/>
</dbReference>